<evidence type="ECO:0000313" key="1">
    <source>
        <dbReference type="EMBL" id="KAF3509175.1"/>
    </source>
</evidence>
<organism evidence="1 2">
    <name type="scientific">Brassica cretica</name>
    <name type="common">Mustard</name>
    <dbReference type="NCBI Taxonomy" id="69181"/>
    <lineage>
        <taxon>Eukaryota</taxon>
        <taxon>Viridiplantae</taxon>
        <taxon>Streptophyta</taxon>
        <taxon>Embryophyta</taxon>
        <taxon>Tracheophyta</taxon>
        <taxon>Spermatophyta</taxon>
        <taxon>Magnoliopsida</taxon>
        <taxon>eudicotyledons</taxon>
        <taxon>Gunneridae</taxon>
        <taxon>Pentapetalae</taxon>
        <taxon>rosids</taxon>
        <taxon>malvids</taxon>
        <taxon>Brassicales</taxon>
        <taxon>Brassicaceae</taxon>
        <taxon>Brassiceae</taxon>
        <taxon>Brassica</taxon>
    </lineage>
</organism>
<dbReference type="Gene3D" id="3.30.420.10">
    <property type="entry name" value="Ribonuclease H-like superfamily/Ribonuclease H"/>
    <property type="match status" value="1"/>
</dbReference>
<protein>
    <recommendedName>
        <fullName evidence="3">RNase H type-1 domain-containing protein</fullName>
    </recommendedName>
</protein>
<gene>
    <name evidence="1" type="ORF">F2Q69_00002404</name>
</gene>
<reference evidence="1" key="1">
    <citation type="submission" date="2019-12" db="EMBL/GenBank/DDBJ databases">
        <title>Genome sequencing and annotation of Brassica cretica.</title>
        <authorList>
            <person name="Studholme D.J."/>
            <person name="Sarris P."/>
        </authorList>
    </citation>
    <scope>NUCLEOTIDE SEQUENCE</scope>
    <source>
        <strain evidence="1">PFS-109/04</strain>
        <tissue evidence="1">Leaf</tissue>
    </source>
</reference>
<evidence type="ECO:0000313" key="2">
    <source>
        <dbReference type="Proteomes" id="UP000712600"/>
    </source>
</evidence>
<dbReference type="AlphaFoldDB" id="A0A8S9P319"/>
<comment type="caution">
    <text evidence="1">The sequence shown here is derived from an EMBL/GenBank/DDBJ whole genome shotgun (WGS) entry which is preliminary data.</text>
</comment>
<dbReference type="InterPro" id="IPR036397">
    <property type="entry name" value="RNaseH_sf"/>
</dbReference>
<proteinExistence type="predicted"/>
<accession>A0A8S9P319</accession>
<dbReference type="EMBL" id="QGKX02001521">
    <property type="protein sequence ID" value="KAF3509175.1"/>
    <property type="molecule type" value="Genomic_DNA"/>
</dbReference>
<dbReference type="GO" id="GO:0003676">
    <property type="term" value="F:nucleic acid binding"/>
    <property type="evidence" value="ECO:0007669"/>
    <property type="project" value="InterPro"/>
</dbReference>
<name>A0A8S9P319_BRACR</name>
<evidence type="ECO:0008006" key="3">
    <source>
        <dbReference type="Google" id="ProtNLM"/>
    </source>
</evidence>
<sequence length="168" mass="19302">MHLLKQNVGGRLMKKRKQMRIMTILLLQSLRQCPLGYLESLPVKLMHHGSIMTWSLSALHARVTLGNLVYEDIRITSVRFVTNCSDLVDMTTNLIEWPAFATEIEGFQRLHDDFEDVRLSHIPRSLNDRAYALAKNARTRGCIFSHIDQTRTDGDASRRIGSYVLHLI</sequence>
<dbReference type="Proteomes" id="UP000712600">
    <property type="component" value="Unassembled WGS sequence"/>
</dbReference>